<evidence type="ECO:0000313" key="2">
    <source>
        <dbReference type="Proteomes" id="UP000595362"/>
    </source>
</evidence>
<dbReference type="EMBL" id="CP066681">
    <property type="protein sequence ID" value="QQG36681.1"/>
    <property type="molecule type" value="Genomic_DNA"/>
</dbReference>
<evidence type="ECO:0000313" key="1">
    <source>
        <dbReference type="EMBL" id="QQG36681.1"/>
    </source>
</evidence>
<sequence length="184" mass="19901">MTILLSTSIGALGWIVLKDAWDKDRQQRTVLEGIAKADVTANVCPGVMAAPDMSLTLAPLLPVKDHMTEATAQDWVRSALNKGVRFAFCPLTEGTTSFEIVRDRVGRDLSVLKISTAATDQQQQAAILQFLKEFNASSVGITHNSRVNADARLTGYMPGRLPAGTDLSWGTPKAQPLSLRIPAR</sequence>
<dbReference type="Proteomes" id="UP000595362">
    <property type="component" value="Chromosome"/>
</dbReference>
<reference evidence="1 2" key="1">
    <citation type="submission" date="2020-07" db="EMBL/GenBank/DDBJ databases">
        <title>Huge and variable diversity of episymbiotic CPR bacteria and DPANN archaea in groundwater ecosystems.</title>
        <authorList>
            <person name="He C.Y."/>
            <person name="Keren R."/>
            <person name="Whittaker M."/>
            <person name="Farag I.F."/>
            <person name="Doudna J."/>
            <person name="Cate J.H.D."/>
            <person name="Banfield J.F."/>
        </authorList>
    </citation>
    <scope>NUCLEOTIDE SEQUENCE [LARGE SCALE GENOMIC DNA]</scope>
    <source>
        <strain evidence="1">NC_groundwater_70_Ag_B-0.1um_54_66</strain>
    </source>
</reference>
<protein>
    <submittedName>
        <fullName evidence="1">Uncharacterized protein</fullName>
    </submittedName>
</protein>
<gene>
    <name evidence="1" type="ORF">HYS17_02595</name>
</gene>
<dbReference type="AlphaFoldDB" id="A0A7T5UI67"/>
<proteinExistence type="predicted"/>
<name>A0A7T5UI67_9BACT</name>
<organism evidence="1 2">
    <name type="scientific">Micavibrio aeruginosavorus</name>
    <dbReference type="NCBI Taxonomy" id="349221"/>
    <lineage>
        <taxon>Bacteria</taxon>
        <taxon>Pseudomonadati</taxon>
        <taxon>Bdellovibrionota</taxon>
        <taxon>Bdellovibrionia</taxon>
        <taxon>Bdellovibrionales</taxon>
        <taxon>Pseudobdellovibrionaceae</taxon>
        <taxon>Micavibrio</taxon>
    </lineage>
</organism>
<accession>A0A7T5UI67</accession>